<dbReference type="GO" id="GO:0006493">
    <property type="term" value="P:protein O-linked glycosylation"/>
    <property type="evidence" value="ECO:0007669"/>
    <property type="project" value="TreeGrafter"/>
</dbReference>
<keyword evidence="3 4" id="KW-0808">Transferase</keyword>
<dbReference type="eggNOG" id="KOG4472">
    <property type="taxonomic scope" value="Eukaryota"/>
</dbReference>
<dbReference type="HOGENOM" id="CLU_035995_0_0_1"/>
<dbReference type="PANTHER" id="PTHR31121">
    <property type="entry name" value="ALPHA-1,2 MANNOSYLTRANSFERASE KTR1"/>
    <property type="match status" value="1"/>
</dbReference>
<dbReference type="OrthoDB" id="202470at2759"/>
<dbReference type="GO" id="GO:0000026">
    <property type="term" value="F:alpha-1,2-mannosyltransferase activity"/>
    <property type="evidence" value="ECO:0007669"/>
    <property type="project" value="TreeGrafter"/>
</dbReference>
<evidence type="ECO:0000256" key="3">
    <source>
        <dbReference type="ARBA" id="ARBA00022679"/>
    </source>
</evidence>
<keyword evidence="5" id="KW-1185">Reference proteome</keyword>
<reference evidence="5" key="1">
    <citation type="journal article" date="2014" name="Genome Announc.">
        <title>Draft genome sequence of Colletotrichum sublineola, a destructive pathogen of cultivated sorghum.</title>
        <authorList>
            <person name="Baroncelli R."/>
            <person name="Sanz-Martin J.M."/>
            <person name="Rech G.E."/>
            <person name="Sukno S.A."/>
            <person name="Thon M.R."/>
        </authorList>
    </citation>
    <scope>NUCLEOTIDE SEQUENCE [LARGE SCALE GENOMIC DNA]</scope>
    <source>
        <strain evidence="5">TX430BB</strain>
    </source>
</reference>
<dbReference type="Proteomes" id="UP000027238">
    <property type="component" value="Unassembled WGS sequence"/>
</dbReference>
<dbReference type="PANTHER" id="PTHR31121:SF6">
    <property type="entry name" value="ALPHA-1,2 MANNOSYLTRANSFERASE KTR1"/>
    <property type="match status" value="1"/>
</dbReference>
<accession>A0A066XTM5</accession>
<dbReference type="Gene3D" id="3.90.550.10">
    <property type="entry name" value="Spore Coat Polysaccharide Biosynthesis Protein SpsA, Chain A"/>
    <property type="match status" value="1"/>
</dbReference>
<gene>
    <name evidence="4" type="ORF">CSUB01_10544</name>
</gene>
<evidence type="ECO:0000256" key="2">
    <source>
        <dbReference type="ARBA" id="ARBA00022676"/>
    </source>
</evidence>
<dbReference type="Pfam" id="PF01793">
    <property type="entry name" value="Glyco_transf_15"/>
    <property type="match status" value="3"/>
</dbReference>
<evidence type="ECO:0000313" key="4">
    <source>
        <dbReference type="EMBL" id="KDN72182.1"/>
    </source>
</evidence>
<proteinExistence type="inferred from homology"/>
<dbReference type="InterPro" id="IPR002685">
    <property type="entry name" value="Glyco_trans_15"/>
</dbReference>
<evidence type="ECO:0000256" key="1">
    <source>
        <dbReference type="ARBA" id="ARBA00007677"/>
    </source>
</evidence>
<dbReference type="OMA" id="QFMCDIN"/>
<dbReference type="STRING" id="1173701.A0A066XTM5"/>
<sequence length="556" mass="62776">MASLGFTWAPEAHIYKSPNHVCQKAQQTRILAALTSIPVKITIIQTSSPDQAAQQARQSKRSLNLKSLESTLLPSSVGGASITLRLYFRSPHAFVFTYSIFISKATSQDGETQQVHLACSGPLYVRDPSPRAAFVALVAEDQLGQMVESVAQLEQRFNNKYRYDWVFFSLQELSEDFKDATSNTTAGTVTYNLVTQQQSSGSRPGELSRFDAGLEKRLQAYDWFWMVEPGTQFMCDINFDVFRLMRDHGITYGFNEMPSQGEEHSKLLWQSTKSFMAKHPELVRPTADITWILTDDGNLSKPSLSSEYYVDQREEVQVDQDFNVRTPACRAGGSETEGSVCPGVSHEADDEQYDSYTTIDSDVSRLASHYEECTADTPIEIGSLNHFRSHQHTSYFDYLDNAGEFSYGNPGDLDVHFLSASMFLPREKIWPINDMTGEMNNLYSRPLMSRPISYSDAAYDSTSLADIFGSSWFHSYDGGHLSIIHRLWANMACGIARQNGFPAAQTGHTALDERNFKIYKPERYPVDVKSGWYSLEDTWRSWAIDRVKQLLAVLGW</sequence>
<organism evidence="4 5">
    <name type="scientific">Colletotrichum sublineola</name>
    <name type="common">Sorghum anthracnose fungus</name>
    <dbReference type="NCBI Taxonomy" id="1173701"/>
    <lineage>
        <taxon>Eukaryota</taxon>
        <taxon>Fungi</taxon>
        <taxon>Dikarya</taxon>
        <taxon>Ascomycota</taxon>
        <taxon>Pezizomycotina</taxon>
        <taxon>Sordariomycetes</taxon>
        <taxon>Hypocreomycetidae</taxon>
        <taxon>Glomerellales</taxon>
        <taxon>Glomerellaceae</taxon>
        <taxon>Colletotrichum</taxon>
        <taxon>Colletotrichum graminicola species complex</taxon>
    </lineage>
</organism>
<protein>
    <submittedName>
        <fullName evidence="4">Putative glycolipid 2-alpha-mannosyltransferase</fullName>
    </submittedName>
</protein>
<dbReference type="EMBL" id="JMSE01000027">
    <property type="protein sequence ID" value="KDN72182.1"/>
    <property type="molecule type" value="Genomic_DNA"/>
</dbReference>
<dbReference type="GO" id="GO:0016020">
    <property type="term" value="C:membrane"/>
    <property type="evidence" value="ECO:0007669"/>
    <property type="project" value="InterPro"/>
</dbReference>
<evidence type="ECO:0000313" key="5">
    <source>
        <dbReference type="Proteomes" id="UP000027238"/>
    </source>
</evidence>
<dbReference type="AlphaFoldDB" id="A0A066XTM5"/>
<comment type="similarity">
    <text evidence="1">Belongs to the glycosyltransferase 15 family.</text>
</comment>
<dbReference type="InterPro" id="IPR029044">
    <property type="entry name" value="Nucleotide-diphossugar_trans"/>
</dbReference>
<comment type="caution">
    <text evidence="4">The sequence shown here is derived from an EMBL/GenBank/DDBJ whole genome shotgun (WGS) entry which is preliminary data.</text>
</comment>
<dbReference type="SUPFAM" id="SSF53448">
    <property type="entry name" value="Nucleotide-diphospho-sugar transferases"/>
    <property type="match status" value="1"/>
</dbReference>
<dbReference type="GO" id="GO:0006487">
    <property type="term" value="P:protein N-linked glycosylation"/>
    <property type="evidence" value="ECO:0007669"/>
    <property type="project" value="TreeGrafter"/>
</dbReference>
<name>A0A066XTM5_COLSU</name>
<dbReference type="GO" id="GO:0005794">
    <property type="term" value="C:Golgi apparatus"/>
    <property type="evidence" value="ECO:0007669"/>
    <property type="project" value="TreeGrafter"/>
</dbReference>
<dbReference type="GO" id="GO:0000032">
    <property type="term" value="P:cell wall mannoprotein biosynthetic process"/>
    <property type="evidence" value="ECO:0007669"/>
    <property type="project" value="TreeGrafter"/>
</dbReference>
<keyword evidence="2 4" id="KW-0328">Glycosyltransferase</keyword>